<reference evidence="1" key="2">
    <citation type="journal article" date="2015" name="Fish Shellfish Immunol.">
        <title>Early steps in the European eel (Anguilla anguilla)-Vibrio vulnificus interaction in the gills: Role of the RtxA13 toxin.</title>
        <authorList>
            <person name="Callol A."/>
            <person name="Pajuelo D."/>
            <person name="Ebbesson L."/>
            <person name="Teles M."/>
            <person name="MacKenzie S."/>
            <person name="Amaro C."/>
        </authorList>
    </citation>
    <scope>NUCLEOTIDE SEQUENCE</scope>
</reference>
<proteinExistence type="predicted"/>
<dbReference type="EMBL" id="GBXM01058255">
    <property type="protein sequence ID" value="JAH50322.1"/>
    <property type="molecule type" value="Transcribed_RNA"/>
</dbReference>
<accession>A0A0E9TA89</accession>
<protein>
    <submittedName>
        <fullName evidence="1">Uncharacterized protein</fullName>
    </submittedName>
</protein>
<organism evidence="1">
    <name type="scientific">Anguilla anguilla</name>
    <name type="common">European freshwater eel</name>
    <name type="synonym">Muraena anguilla</name>
    <dbReference type="NCBI Taxonomy" id="7936"/>
    <lineage>
        <taxon>Eukaryota</taxon>
        <taxon>Metazoa</taxon>
        <taxon>Chordata</taxon>
        <taxon>Craniata</taxon>
        <taxon>Vertebrata</taxon>
        <taxon>Euteleostomi</taxon>
        <taxon>Actinopterygii</taxon>
        <taxon>Neopterygii</taxon>
        <taxon>Teleostei</taxon>
        <taxon>Anguilliformes</taxon>
        <taxon>Anguillidae</taxon>
        <taxon>Anguilla</taxon>
    </lineage>
</organism>
<dbReference type="AlphaFoldDB" id="A0A0E9TA89"/>
<sequence length="25" mass="2769">MGNIPQAKCFICIQLHARLENPSGK</sequence>
<reference evidence="1" key="1">
    <citation type="submission" date="2014-11" db="EMBL/GenBank/DDBJ databases">
        <authorList>
            <person name="Amaro Gonzalez C."/>
        </authorList>
    </citation>
    <scope>NUCLEOTIDE SEQUENCE</scope>
</reference>
<evidence type="ECO:0000313" key="1">
    <source>
        <dbReference type="EMBL" id="JAH50322.1"/>
    </source>
</evidence>
<name>A0A0E9TA89_ANGAN</name>